<dbReference type="EMBL" id="CP018025">
    <property type="protein sequence ID" value="APD92108.1"/>
    <property type="molecule type" value="Genomic_DNA"/>
</dbReference>
<dbReference type="InterPro" id="IPR035093">
    <property type="entry name" value="RelE/ParE_toxin_dom_sf"/>
</dbReference>
<dbReference type="Gene3D" id="3.30.2310.20">
    <property type="entry name" value="RelE-like"/>
    <property type="match status" value="1"/>
</dbReference>
<evidence type="ECO:0000313" key="2">
    <source>
        <dbReference type="Proteomes" id="UP000182101"/>
    </source>
</evidence>
<protein>
    <submittedName>
        <fullName evidence="1">Uncharacterized protein</fullName>
    </submittedName>
</protein>
<keyword evidence="1" id="KW-0614">Plasmid</keyword>
<geneLocation type="plasmid" evidence="2">
    <name>pamcp48-600</name>
</geneLocation>
<reference evidence="1 2" key="1">
    <citation type="submission" date="2016-11" db="EMBL/GenBank/DDBJ databases">
        <title>Networking in microbes: conjugative elements and plasmids in the genus Alteromonas.</title>
        <authorList>
            <person name="Lopez-Perez M."/>
            <person name="Ramon-Marco N."/>
            <person name="Rodriguez-Valera F."/>
        </authorList>
    </citation>
    <scope>NUCLEOTIDE SEQUENCE [LARGE SCALE GENOMIC DNA]</scope>
    <source>
        <strain evidence="1 2">CP48</strain>
        <plasmid evidence="2">pamcp48-600</plasmid>
    </source>
</reference>
<dbReference type="Proteomes" id="UP000182101">
    <property type="component" value="Plasmid pAMCP48-600"/>
</dbReference>
<evidence type="ECO:0000313" key="1">
    <source>
        <dbReference type="EMBL" id="APD92108.1"/>
    </source>
</evidence>
<dbReference type="RefSeq" id="WP_071960718.1">
    <property type="nucleotide sequence ID" value="NZ_CP018025.1"/>
</dbReference>
<name>A0AAC9JEA2_9ALTE</name>
<proteinExistence type="predicted"/>
<sequence>MIQSFKSPVLEKLWTTGDVTLLPSIYVYEVIDILDLLDASEKIADLELLGGFKIEEYERDRWAVTVTVNNVEPVGSITCLFAAGNANDVELNEFD</sequence>
<dbReference type="AlphaFoldDB" id="A0AAC9JEA2"/>
<accession>A0AAC9JEA2</accession>
<organism evidence="1 2">
    <name type="scientific">Alteromonas mediterranea</name>
    <dbReference type="NCBI Taxonomy" id="314275"/>
    <lineage>
        <taxon>Bacteria</taxon>
        <taxon>Pseudomonadati</taxon>
        <taxon>Pseudomonadota</taxon>
        <taxon>Gammaproteobacteria</taxon>
        <taxon>Alteromonadales</taxon>
        <taxon>Alteromonadaceae</taxon>
        <taxon>Alteromonas/Salinimonas group</taxon>
        <taxon>Alteromonas</taxon>
    </lineage>
</organism>
<gene>
    <name evidence="1" type="ORF">BM524_19500</name>
</gene>